<dbReference type="PANTHER" id="PTHR35864:SF1">
    <property type="entry name" value="ZINC METALLOPROTEASE YWHC-RELATED"/>
    <property type="match status" value="1"/>
</dbReference>
<comment type="caution">
    <text evidence="9">The sequence shown here is derived from an EMBL/GenBank/DDBJ whole genome shotgun (WGS) entry which is preliminary data.</text>
</comment>
<evidence type="ECO:0000256" key="6">
    <source>
        <dbReference type="ARBA" id="ARBA00023136"/>
    </source>
</evidence>
<dbReference type="EMBL" id="JAYKOT010000003">
    <property type="protein sequence ID" value="MEB3429599.1"/>
    <property type="molecule type" value="Genomic_DNA"/>
</dbReference>
<comment type="similarity">
    <text evidence="3">Belongs to the peptidase M50B family.</text>
</comment>
<gene>
    <name evidence="9" type="ORF">VLK81_06180</name>
</gene>
<evidence type="ECO:0000256" key="1">
    <source>
        <dbReference type="ARBA" id="ARBA00001947"/>
    </source>
</evidence>
<keyword evidence="9" id="KW-0378">Hydrolase</keyword>
<dbReference type="Proteomes" id="UP001357733">
    <property type="component" value="Unassembled WGS sequence"/>
</dbReference>
<proteinExistence type="inferred from homology"/>
<comment type="subcellular location">
    <subcellularLocation>
        <location evidence="2">Membrane</location>
        <topology evidence="2">Multi-pass membrane protein</topology>
    </subcellularLocation>
</comment>
<evidence type="ECO:0000259" key="8">
    <source>
        <dbReference type="Pfam" id="PF02163"/>
    </source>
</evidence>
<evidence type="ECO:0000313" key="9">
    <source>
        <dbReference type="EMBL" id="MEB3429599.1"/>
    </source>
</evidence>
<dbReference type="GO" id="GO:0008233">
    <property type="term" value="F:peptidase activity"/>
    <property type="evidence" value="ECO:0007669"/>
    <property type="project" value="UniProtKB-KW"/>
</dbReference>
<dbReference type="GO" id="GO:0016020">
    <property type="term" value="C:membrane"/>
    <property type="evidence" value="ECO:0007669"/>
    <property type="project" value="UniProtKB-SubCell"/>
</dbReference>
<dbReference type="GO" id="GO:0006508">
    <property type="term" value="P:proteolysis"/>
    <property type="evidence" value="ECO:0007669"/>
    <property type="project" value="UniProtKB-KW"/>
</dbReference>
<reference evidence="9 10" key="1">
    <citation type="submission" date="2024-01" db="EMBL/GenBank/DDBJ databases">
        <title>Complete genome sequence of Citroniella saccharovorans strain M6.X9, isolated from human fecal sample.</title>
        <authorList>
            <person name="Cheng G."/>
            <person name="Westerholm M."/>
            <person name="Schnurer A."/>
        </authorList>
    </citation>
    <scope>NUCLEOTIDE SEQUENCE [LARGE SCALE GENOMIC DNA]</scope>
    <source>
        <strain evidence="9 10">DSM 29873</strain>
    </source>
</reference>
<accession>A0AAW9MYP8</accession>
<feature type="transmembrane region" description="Helical" evidence="7">
    <location>
        <begin position="43"/>
        <end position="59"/>
    </location>
</feature>
<name>A0AAW9MYP8_9FIRM</name>
<dbReference type="InterPro" id="IPR052348">
    <property type="entry name" value="Metallopeptidase_M50B"/>
</dbReference>
<keyword evidence="10" id="KW-1185">Reference proteome</keyword>
<feature type="domain" description="Peptidase M50" evidence="8">
    <location>
        <begin position="1"/>
        <end position="51"/>
    </location>
</feature>
<keyword evidence="6 7" id="KW-0472">Membrane</keyword>
<evidence type="ECO:0000256" key="7">
    <source>
        <dbReference type="SAM" id="Phobius"/>
    </source>
</evidence>
<protein>
    <submittedName>
        <fullName evidence="9">Site-2 protease family protein</fullName>
    </submittedName>
</protein>
<evidence type="ECO:0000256" key="3">
    <source>
        <dbReference type="ARBA" id="ARBA00007931"/>
    </source>
</evidence>
<dbReference type="Pfam" id="PF02163">
    <property type="entry name" value="Peptidase_M50"/>
    <property type="match status" value="1"/>
</dbReference>
<dbReference type="RefSeq" id="WP_324620483.1">
    <property type="nucleotide sequence ID" value="NZ_JAYKOT010000003.1"/>
</dbReference>
<organism evidence="9 10">
    <name type="scientific">Citroniella saccharovorans</name>
    <dbReference type="NCBI Taxonomy" id="2053367"/>
    <lineage>
        <taxon>Bacteria</taxon>
        <taxon>Bacillati</taxon>
        <taxon>Bacillota</taxon>
        <taxon>Tissierellia</taxon>
        <taxon>Tissierellales</taxon>
        <taxon>Peptoniphilaceae</taxon>
        <taxon>Citroniella</taxon>
    </lineage>
</organism>
<sequence>MYNAGLAVFNLLPFPPLDGSKVILSFFPKNTQDYILRNEKFLYTILLILIFTGTISKVIQPITSKIIIFFINIVS</sequence>
<dbReference type="InterPro" id="IPR008915">
    <property type="entry name" value="Peptidase_M50"/>
</dbReference>
<keyword evidence="5 7" id="KW-1133">Transmembrane helix</keyword>
<comment type="cofactor">
    <cofactor evidence="1">
        <name>Zn(2+)</name>
        <dbReference type="ChEBI" id="CHEBI:29105"/>
    </cofactor>
</comment>
<keyword evidence="4 7" id="KW-0812">Transmembrane</keyword>
<evidence type="ECO:0000256" key="4">
    <source>
        <dbReference type="ARBA" id="ARBA00022692"/>
    </source>
</evidence>
<dbReference type="PANTHER" id="PTHR35864">
    <property type="entry name" value="ZINC METALLOPROTEASE MJ0611-RELATED"/>
    <property type="match status" value="1"/>
</dbReference>
<evidence type="ECO:0000313" key="10">
    <source>
        <dbReference type="Proteomes" id="UP001357733"/>
    </source>
</evidence>
<evidence type="ECO:0000256" key="5">
    <source>
        <dbReference type="ARBA" id="ARBA00022989"/>
    </source>
</evidence>
<evidence type="ECO:0000256" key="2">
    <source>
        <dbReference type="ARBA" id="ARBA00004141"/>
    </source>
</evidence>
<keyword evidence="9" id="KW-0645">Protease</keyword>
<dbReference type="AlphaFoldDB" id="A0AAW9MYP8"/>